<feature type="region of interest" description="Disordered" evidence="1">
    <location>
        <begin position="84"/>
        <end position="111"/>
    </location>
</feature>
<dbReference type="PaxDb" id="67767-A0A0J7NNA0"/>
<dbReference type="Proteomes" id="UP000036403">
    <property type="component" value="Unassembled WGS sequence"/>
</dbReference>
<keyword evidence="4" id="KW-1185">Reference proteome</keyword>
<dbReference type="GO" id="GO:0071897">
    <property type="term" value="P:DNA biosynthetic process"/>
    <property type="evidence" value="ECO:0007669"/>
    <property type="project" value="UniProtKB-ARBA"/>
</dbReference>
<accession>A0A0J7NNA0</accession>
<dbReference type="STRING" id="67767.A0A0J7NNA0"/>
<feature type="domain" description="Integrase zinc-binding" evidence="2">
    <location>
        <begin position="949"/>
        <end position="997"/>
    </location>
</feature>
<dbReference type="OrthoDB" id="8057024at2759"/>
<dbReference type="InterPro" id="IPR041588">
    <property type="entry name" value="Integrase_H2C2"/>
</dbReference>
<feature type="region of interest" description="Disordered" evidence="1">
    <location>
        <begin position="811"/>
        <end position="830"/>
    </location>
</feature>
<dbReference type="Gene3D" id="1.10.340.70">
    <property type="match status" value="1"/>
</dbReference>
<dbReference type="Pfam" id="PF17921">
    <property type="entry name" value="Integrase_H2C2"/>
    <property type="match status" value="1"/>
</dbReference>
<gene>
    <name evidence="3" type="ORF">RF55_5889</name>
</gene>
<protein>
    <submittedName>
        <fullName evidence="3">Gag-pol polyprotein</fullName>
    </submittedName>
</protein>
<dbReference type="Pfam" id="PF05380">
    <property type="entry name" value="Peptidase_A17"/>
    <property type="match status" value="1"/>
</dbReference>
<name>A0A0J7NNA0_LASNI</name>
<evidence type="ECO:0000259" key="2">
    <source>
        <dbReference type="Pfam" id="PF17921"/>
    </source>
</evidence>
<dbReference type="SUPFAM" id="SSF56672">
    <property type="entry name" value="DNA/RNA polymerases"/>
    <property type="match status" value="1"/>
</dbReference>
<evidence type="ECO:0000313" key="4">
    <source>
        <dbReference type="Proteomes" id="UP000036403"/>
    </source>
</evidence>
<dbReference type="InterPro" id="IPR008042">
    <property type="entry name" value="Retrotrans_Pao"/>
</dbReference>
<proteinExistence type="predicted"/>
<dbReference type="PANTHER" id="PTHR47331">
    <property type="entry name" value="PHD-TYPE DOMAIN-CONTAINING PROTEIN"/>
    <property type="match status" value="1"/>
</dbReference>
<evidence type="ECO:0000256" key="1">
    <source>
        <dbReference type="SAM" id="MobiDB-lite"/>
    </source>
</evidence>
<dbReference type="EMBL" id="LBMM01003085">
    <property type="protein sequence ID" value="KMQ93985.1"/>
    <property type="molecule type" value="Genomic_DNA"/>
</dbReference>
<dbReference type="InterPro" id="IPR043502">
    <property type="entry name" value="DNA/RNA_pol_sf"/>
</dbReference>
<evidence type="ECO:0000313" key="3">
    <source>
        <dbReference type="EMBL" id="KMQ93985.1"/>
    </source>
</evidence>
<feature type="compositionally biased region" description="Polar residues" evidence="1">
    <location>
        <begin position="89"/>
        <end position="102"/>
    </location>
</feature>
<organism evidence="3 4">
    <name type="scientific">Lasius niger</name>
    <name type="common">Black garden ant</name>
    <dbReference type="NCBI Taxonomy" id="67767"/>
    <lineage>
        <taxon>Eukaryota</taxon>
        <taxon>Metazoa</taxon>
        <taxon>Ecdysozoa</taxon>
        <taxon>Arthropoda</taxon>
        <taxon>Hexapoda</taxon>
        <taxon>Insecta</taxon>
        <taxon>Pterygota</taxon>
        <taxon>Neoptera</taxon>
        <taxon>Endopterygota</taxon>
        <taxon>Hymenoptera</taxon>
        <taxon>Apocrita</taxon>
        <taxon>Aculeata</taxon>
        <taxon>Formicoidea</taxon>
        <taxon>Formicidae</taxon>
        <taxon>Formicinae</taxon>
        <taxon>Lasius</taxon>
        <taxon>Lasius</taxon>
    </lineage>
</organism>
<dbReference type="PANTHER" id="PTHR47331:SF4">
    <property type="entry name" value="PEPTIDASE S1 DOMAIN-CONTAINING PROTEIN"/>
    <property type="match status" value="1"/>
</dbReference>
<sequence>MKSESVSDLKRILQCVVTTVGSFESIERPIKSCEDLFVHMIVKLLDPRSRRDWEDLVGGTSEPASYDEVKEFLEKRLQTLEALHPQKAEATTSKTGDNSARTARSHHAQKQEAKRGRCSLCREDHFLMLCKRFQEQSAADRKKHVETNHLCLNCLGKHKVRSPMTISALILPRLTVYTGATIVRQEPWSHLHGLELADPEFQATDPVDILLGADVYAAILDSGVIKGNSREPMAQRTSLGWILSGAIEALNNHEATHSHSCTLDKTLVSLVKRLWEQEKAPRVPVPLTADELRCEDLFSQTHSRDENGRYIVRLPLNDDELDLSGTRTAAGRLLSYMEKRFARDVQLQTLYRDFMREYEDLRHMSPIDAREPTTNGRLCFLPHYGVLKDADGKVKLRVVFNGSSTSPGGTSLNSKLHIGQNLLPALPDILTRWRRHKHAMATDIEKILRAIPCHPFPASARDGRGDRYPLGAAVLRCNVYVDDILMGADTLTEARDLQLQVIQICKAGGFPLKKWSATDPELLEDIPAADKLRSDLRAWEPHESHSMLGLRWHPGVDLFSFSTREIKPQPTTMRTVLSITAQLYDPLGWLAPVVVRAKILIQSVLLQGLDWDTPLTPRDSELWANLKADVPNIERVRVPRWICHQPEDAIELHGFADASERAFAAVLYIRVIGLDGQSKVFMIAAKSKVAPVKQVSLPRLELCAAALLSTLVSHHRTIIEQQITGIHFWSYSTVILSWIRSYSSRWKTYVANRVAEVQRNVPDACWHYTPGDDNPADCASRGLSPSELVQHELWWKGPTWLTTTSGPWPAGPALDLSTEEERRTASHVTTRQRRDESVVLTRFSSLHRLLRVSAWCRRWLRQPITRGSTLTADELQTAEETWIRTSQTWGFPDELAAVTNGKELSRRSPLLKLSPFVDAKGILRIGGRLRNASLPYDEKRPAILPSESHLTRLIMEAGHRRTLHGGVQSTLGLLRQRFWIPRGRTRVKEIIHRCVTCL</sequence>
<comment type="caution">
    <text evidence="3">The sequence shown here is derived from an EMBL/GenBank/DDBJ whole genome shotgun (WGS) entry which is preliminary data.</text>
</comment>
<reference evidence="3 4" key="1">
    <citation type="submission" date="2015-04" db="EMBL/GenBank/DDBJ databases">
        <title>Lasius niger genome sequencing.</title>
        <authorList>
            <person name="Konorov E.A."/>
            <person name="Nikitin M.A."/>
            <person name="Kirill M.V."/>
            <person name="Chang P."/>
        </authorList>
    </citation>
    <scope>NUCLEOTIDE SEQUENCE [LARGE SCALE GENOMIC DNA]</scope>
    <source>
        <tissue evidence="3">Whole</tissue>
    </source>
</reference>
<dbReference type="AlphaFoldDB" id="A0A0J7NNA0"/>